<reference evidence="4 5" key="1">
    <citation type="submission" date="2024-10" db="EMBL/GenBank/DDBJ databases">
        <authorList>
            <person name="Kim D."/>
        </authorList>
    </citation>
    <scope>NUCLEOTIDE SEQUENCE [LARGE SCALE GENOMIC DNA]</scope>
    <source>
        <strain evidence="4">Taebaek</strain>
    </source>
</reference>
<dbReference type="PANTHER" id="PTHR11686:SF9">
    <property type="entry name" value="RE13973P"/>
    <property type="match status" value="1"/>
</dbReference>
<keyword evidence="3" id="KW-1133">Transmembrane helix</keyword>
<protein>
    <submittedName>
        <fullName evidence="4">Uncharacterized protein</fullName>
    </submittedName>
</protein>
<feature type="region of interest" description="Disordered" evidence="2">
    <location>
        <begin position="264"/>
        <end position="290"/>
    </location>
</feature>
<dbReference type="InterPro" id="IPR029055">
    <property type="entry name" value="Ntn_hydrolases_N"/>
</dbReference>
<dbReference type="SUPFAM" id="SSF56235">
    <property type="entry name" value="N-terminal nucleophile aminohydrolases (Ntn hydrolases)"/>
    <property type="match status" value="1"/>
</dbReference>
<evidence type="ECO:0000256" key="1">
    <source>
        <dbReference type="PIRSR" id="PIRSR600101-2"/>
    </source>
</evidence>
<gene>
    <name evidence="4" type="ORF">niasHS_005855</name>
</gene>
<proteinExistence type="predicted"/>
<comment type="caution">
    <text evidence="4">The sequence shown here is derived from an EMBL/GenBank/DDBJ whole genome shotgun (WGS) entry which is preliminary data.</text>
</comment>
<evidence type="ECO:0000313" key="5">
    <source>
        <dbReference type="Proteomes" id="UP001620645"/>
    </source>
</evidence>
<accession>A0ABD2JZL8</accession>
<evidence type="ECO:0000256" key="3">
    <source>
        <dbReference type="SAM" id="Phobius"/>
    </source>
</evidence>
<feature type="compositionally biased region" description="Low complexity" evidence="2">
    <location>
        <begin position="88"/>
        <end position="103"/>
    </location>
</feature>
<keyword evidence="3" id="KW-0472">Membrane</keyword>
<dbReference type="Proteomes" id="UP001620645">
    <property type="component" value="Unassembled WGS sequence"/>
</dbReference>
<feature type="binding site" evidence="1">
    <location>
        <position position="260"/>
    </location>
    <ligand>
        <name>L-glutamate</name>
        <dbReference type="ChEBI" id="CHEBI:29985"/>
    </ligand>
</feature>
<dbReference type="EMBL" id="JBICCN010000078">
    <property type="protein sequence ID" value="KAL3096096.1"/>
    <property type="molecule type" value="Genomic_DNA"/>
</dbReference>
<sequence length="290" mass="31850">MVDTFGQQSNSLVTFSDIRPPSVCGISRQNNGIKSETPPQMYTLEEAPMATEEQTGTSTVNSSPCKMPSSGRTNGSNFHLPKMARNGTNTNNNNNNNHHNNNNQRTANLLMRKKGLPWLLASAVVVIFVLLILCAFLLYILYEHHGIHSQISGTLPNLTRHQSQKIHNSDEETKNVPKWPKQNYRTMEANFKRAVVLSENGMCSEIGRKVLLQGGNAVDAALSVGFCVGALNPHSAGLGGGFLMTYYQRFYGKCTTIDARETAPARTAKDTFGNGPKEDSQFGKQNTTNN</sequence>
<evidence type="ECO:0000256" key="2">
    <source>
        <dbReference type="SAM" id="MobiDB-lite"/>
    </source>
</evidence>
<dbReference type="InterPro" id="IPR000101">
    <property type="entry name" value="GGT_peptidase"/>
</dbReference>
<dbReference type="Pfam" id="PF01019">
    <property type="entry name" value="G_glu_transpept"/>
    <property type="match status" value="1"/>
</dbReference>
<organism evidence="4 5">
    <name type="scientific">Heterodera schachtii</name>
    <name type="common">Sugarbeet cyst nematode worm</name>
    <name type="synonym">Tylenchus schachtii</name>
    <dbReference type="NCBI Taxonomy" id="97005"/>
    <lineage>
        <taxon>Eukaryota</taxon>
        <taxon>Metazoa</taxon>
        <taxon>Ecdysozoa</taxon>
        <taxon>Nematoda</taxon>
        <taxon>Chromadorea</taxon>
        <taxon>Rhabditida</taxon>
        <taxon>Tylenchina</taxon>
        <taxon>Tylenchomorpha</taxon>
        <taxon>Tylenchoidea</taxon>
        <taxon>Heteroderidae</taxon>
        <taxon>Heteroderinae</taxon>
        <taxon>Heterodera</taxon>
    </lineage>
</organism>
<keyword evidence="3" id="KW-0812">Transmembrane</keyword>
<feature type="transmembrane region" description="Helical" evidence="3">
    <location>
        <begin position="118"/>
        <end position="142"/>
    </location>
</feature>
<evidence type="ECO:0000313" key="4">
    <source>
        <dbReference type="EMBL" id="KAL3096096.1"/>
    </source>
</evidence>
<feature type="region of interest" description="Disordered" evidence="2">
    <location>
        <begin position="49"/>
        <end position="103"/>
    </location>
</feature>
<feature type="compositionally biased region" description="Polar residues" evidence="2">
    <location>
        <begin position="52"/>
        <end position="77"/>
    </location>
</feature>
<name>A0ABD2JZL8_HETSC</name>
<dbReference type="PANTHER" id="PTHR11686">
    <property type="entry name" value="GAMMA GLUTAMYL TRANSPEPTIDASE"/>
    <property type="match status" value="1"/>
</dbReference>
<keyword evidence="5" id="KW-1185">Reference proteome</keyword>
<dbReference type="AlphaFoldDB" id="A0ABD2JZL8"/>